<evidence type="ECO:0000313" key="2">
    <source>
        <dbReference type="EMBL" id="CAH0102788.1"/>
    </source>
</evidence>
<organism evidence="2 3">
    <name type="scientific">Daphnia galeata</name>
    <dbReference type="NCBI Taxonomy" id="27404"/>
    <lineage>
        <taxon>Eukaryota</taxon>
        <taxon>Metazoa</taxon>
        <taxon>Ecdysozoa</taxon>
        <taxon>Arthropoda</taxon>
        <taxon>Crustacea</taxon>
        <taxon>Branchiopoda</taxon>
        <taxon>Diplostraca</taxon>
        <taxon>Cladocera</taxon>
        <taxon>Anomopoda</taxon>
        <taxon>Daphniidae</taxon>
        <taxon>Daphnia</taxon>
    </lineage>
</organism>
<dbReference type="EMBL" id="CAKKLH010000093">
    <property type="protein sequence ID" value="CAH0102788.1"/>
    <property type="molecule type" value="Genomic_DNA"/>
</dbReference>
<accession>A0A8J2RHZ7</accession>
<feature type="region of interest" description="Disordered" evidence="1">
    <location>
        <begin position="1"/>
        <end position="21"/>
    </location>
</feature>
<proteinExistence type="predicted"/>
<evidence type="ECO:0000313" key="3">
    <source>
        <dbReference type="Proteomes" id="UP000789390"/>
    </source>
</evidence>
<evidence type="ECO:0000256" key="1">
    <source>
        <dbReference type="SAM" id="MobiDB-lite"/>
    </source>
</evidence>
<gene>
    <name evidence="2" type="ORF">DGAL_LOCUS5312</name>
</gene>
<protein>
    <submittedName>
        <fullName evidence="2">Uncharacterized protein</fullName>
    </submittedName>
</protein>
<dbReference type="AlphaFoldDB" id="A0A8J2RHZ7"/>
<keyword evidence="3" id="KW-1185">Reference proteome</keyword>
<reference evidence="2" key="1">
    <citation type="submission" date="2021-11" db="EMBL/GenBank/DDBJ databases">
        <authorList>
            <person name="Schell T."/>
        </authorList>
    </citation>
    <scope>NUCLEOTIDE SEQUENCE</scope>
    <source>
        <strain evidence="2">M5</strain>
    </source>
</reference>
<name>A0A8J2RHZ7_9CRUS</name>
<sequence length="77" mass="8758">MSTPVFGKSELPNKKTLTSIKSGPIPMQLEFPTLSTPRLQSAIRHRLRNEPISRENLHPIRWTVKAKVLRTRSLAAK</sequence>
<comment type="caution">
    <text evidence="2">The sequence shown here is derived from an EMBL/GenBank/DDBJ whole genome shotgun (WGS) entry which is preliminary data.</text>
</comment>
<dbReference type="Proteomes" id="UP000789390">
    <property type="component" value="Unassembled WGS sequence"/>
</dbReference>